<dbReference type="NCBIfam" id="TIGR00670">
    <property type="entry name" value="asp_carb_tr"/>
    <property type="match status" value="1"/>
</dbReference>
<dbReference type="GO" id="GO:0004070">
    <property type="term" value="F:aspartate carbamoyltransferase activity"/>
    <property type="evidence" value="ECO:0007669"/>
    <property type="project" value="UniProtKB-UniRule"/>
</dbReference>
<dbReference type="SUPFAM" id="SSF53671">
    <property type="entry name" value="Aspartate/ornithine carbamoyltransferase"/>
    <property type="match status" value="1"/>
</dbReference>
<feature type="binding site" evidence="7">
    <location>
        <position position="221"/>
    </location>
    <ligand>
        <name>L-aspartate</name>
        <dbReference type="ChEBI" id="CHEBI:29991"/>
    </ligand>
</feature>
<dbReference type="Gene3D" id="3.40.50.1370">
    <property type="entry name" value="Aspartate/ornithine carbamoyltransferase"/>
    <property type="match status" value="2"/>
</dbReference>
<evidence type="ECO:0000313" key="10">
    <source>
        <dbReference type="EMBL" id="PWR75033.1"/>
    </source>
</evidence>
<feature type="binding site" evidence="7">
    <location>
        <position position="79"/>
    </location>
    <ligand>
        <name>L-aspartate</name>
        <dbReference type="ChEBI" id="CHEBI:29991"/>
    </ligand>
</feature>
<dbReference type="FunFam" id="3.40.50.1370:FF:000001">
    <property type="entry name" value="Aspartate carbamoyltransferase"/>
    <property type="match status" value="1"/>
</dbReference>
<dbReference type="GO" id="GO:0006207">
    <property type="term" value="P:'de novo' pyrimidine nucleobase biosynthetic process"/>
    <property type="evidence" value="ECO:0007669"/>
    <property type="project" value="InterPro"/>
</dbReference>
<dbReference type="HAMAP" id="MF_00001">
    <property type="entry name" value="Asp_carb_tr"/>
    <property type="match status" value="1"/>
</dbReference>
<sequence length="298" mass="32990">MNHIISIHDLDRDQIDHILSRAGAITTEYAGKEPLKGKILGLLFFEPSTRTRMSFESAMLRLGGSCMNLGGVEVSSMAKGETLADTIRVVSGYADAIVLRHPKVGAARLASEFSDIPILNGGDGAGQHPSQTLIDLYTIRQSMSLDNINIGLIGDLMYGRTTHSLAYALTHYNARIHTIAPKGLGLPDSIRDNLEEKGSKVFVHDCIEDVINELDVLYITRLQRERFPDPAKFFDISSNYRITPSLLTDVKEHLAILHPLPRVDEIDPAVDSMPYARYFTQARNGVPVRMAMLTEVMT</sequence>
<feature type="binding site" evidence="7">
    <location>
        <position position="50"/>
    </location>
    <ligand>
        <name>carbamoyl phosphate</name>
        <dbReference type="ChEBI" id="CHEBI:58228"/>
    </ligand>
</feature>
<feature type="binding site" evidence="7">
    <location>
        <position position="261"/>
    </location>
    <ligand>
        <name>carbamoyl phosphate</name>
        <dbReference type="ChEBI" id="CHEBI:58228"/>
    </ligand>
</feature>
<keyword evidence="4 7" id="KW-0665">Pyrimidine biosynthesis</keyword>
<dbReference type="PROSITE" id="PS00097">
    <property type="entry name" value="CARBAMOYLTRANSFERASE"/>
    <property type="match status" value="1"/>
</dbReference>
<dbReference type="GO" id="GO:0016597">
    <property type="term" value="F:amino acid binding"/>
    <property type="evidence" value="ECO:0007669"/>
    <property type="project" value="InterPro"/>
</dbReference>
<evidence type="ECO:0000313" key="11">
    <source>
        <dbReference type="Proteomes" id="UP000245934"/>
    </source>
</evidence>
<comment type="catalytic activity">
    <reaction evidence="6 7">
        <text>carbamoyl phosphate + L-aspartate = N-carbamoyl-L-aspartate + phosphate + H(+)</text>
        <dbReference type="Rhea" id="RHEA:20013"/>
        <dbReference type="ChEBI" id="CHEBI:15378"/>
        <dbReference type="ChEBI" id="CHEBI:29991"/>
        <dbReference type="ChEBI" id="CHEBI:32814"/>
        <dbReference type="ChEBI" id="CHEBI:43474"/>
        <dbReference type="ChEBI" id="CHEBI:58228"/>
        <dbReference type="EC" id="2.1.3.2"/>
    </reaction>
</comment>
<dbReference type="UniPathway" id="UPA00070">
    <property type="reaction ID" value="UER00116"/>
</dbReference>
<dbReference type="InterPro" id="IPR006130">
    <property type="entry name" value="Asp/Orn_carbamoylTrfase"/>
</dbReference>
<dbReference type="NCBIfam" id="NF002032">
    <property type="entry name" value="PRK00856.1"/>
    <property type="match status" value="1"/>
</dbReference>
<evidence type="ECO:0000256" key="2">
    <source>
        <dbReference type="ARBA" id="ARBA00008896"/>
    </source>
</evidence>
<evidence type="ECO:0000256" key="1">
    <source>
        <dbReference type="ARBA" id="ARBA00004852"/>
    </source>
</evidence>
<dbReference type="GO" id="GO:0044205">
    <property type="term" value="P:'de novo' UMP biosynthetic process"/>
    <property type="evidence" value="ECO:0007669"/>
    <property type="project" value="UniProtKB-UniRule"/>
</dbReference>
<name>A0A2V2NI68_9EURY</name>
<comment type="caution">
    <text evidence="10">The sequence shown here is derived from an EMBL/GenBank/DDBJ whole genome shotgun (WGS) entry which is preliminary data.</text>
</comment>
<protein>
    <recommendedName>
        <fullName evidence="7">Aspartate carbamoyltransferase</fullName>
        <ecNumber evidence="7">2.1.3.2</ecNumber>
    </recommendedName>
    <alternativeName>
        <fullName evidence="7">Aspartate transcarbamylase</fullName>
        <shortName evidence="7">ATCase</shortName>
    </alternativeName>
</protein>
<evidence type="ECO:0000256" key="3">
    <source>
        <dbReference type="ARBA" id="ARBA00022679"/>
    </source>
</evidence>
<dbReference type="EMBL" id="QGMZ01000014">
    <property type="protein sequence ID" value="PWR75033.1"/>
    <property type="molecule type" value="Genomic_DNA"/>
</dbReference>
<comment type="subunit">
    <text evidence="7">Heterooligomer of catalytic and regulatory chains.</text>
</comment>
<dbReference type="GO" id="GO:0006520">
    <property type="term" value="P:amino acid metabolic process"/>
    <property type="evidence" value="ECO:0007669"/>
    <property type="project" value="InterPro"/>
</dbReference>
<gene>
    <name evidence="7" type="primary">pyrB</name>
    <name evidence="10" type="ORF">DLD82_07380</name>
</gene>
<dbReference type="Proteomes" id="UP000245934">
    <property type="component" value="Unassembled WGS sequence"/>
</dbReference>
<dbReference type="PRINTS" id="PR00101">
    <property type="entry name" value="ATCASE"/>
</dbReference>
<comment type="similarity">
    <text evidence="2 7">Belongs to the aspartate/ornithine carbamoyltransferase superfamily. ATCase family.</text>
</comment>
<keyword evidence="11" id="KW-1185">Reference proteome</keyword>
<dbReference type="EC" id="2.1.3.2" evidence="7"/>
<dbReference type="RefSeq" id="WP_109940464.1">
    <property type="nucleotide sequence ID" value="NZ_CP176366.1"/>
</dbReference>
<feature type="binding site" evidence="7">
    <location>
        <position position="131"/>
    </location>
    <ligand>
        <name>carbamoyl phosphate</name>
        <dbReference type="ChEBI" id="CHEBI:58228"/>
    </ligand>
</feature>
<dbReference type="Pfam" id="PF00185">
    <property type="entry name" value="OTCace"/>
    <property type="match status" value="1"/>
</dbReference>
<feature type="binding site" evidence="7">
    <location>
        <position position="260"/>
    </location>
    <ligand>
        <name>carbamoyl phosphate</name>
        <dbReference type="ChEBI" id="CHEBI:58228"/>
    </ligand>
</feature>
<dbReference type="PANTHER" id="PTHR45753:SF6">
    <property type="entry name" value="ASPARTATE CARBAMOYLTRANSFERASE"/>
    <property type="match status" value="1"/>
</dbReference>
<organism evidence="10 11">
    <name type="scientific">Methanospirillum stamsii</name>
    <dbReference type="NCBI Taxonomy" id="1277351"/>
    <lineage>
        <taxon>Archaea</taxon>
        <taxon>Methanobacteriati</taxon>
        <taxon>Methanobacteriota</taxon>
        <taxon>Stenosarchaea group</taxon>
        <taxon>Methanomicrobia</taxon>
        <taxon>Methanomicrobiales</taxon>
        <taxon>Methanospirillaceae</taxon>
        <taxon>Methanospirillum</taxon>
    </lineage>
</organism>
<evidence type="ECO:0000256" key="4">
    <source>
        <dbReference type="ARBA" id="ARBA00022975"/>
    </source>
</evidence>
<dbReference type="InterPro" id="IPR006132">
    <property type="entry name" value="Asp/Orn_carbamoyltranf_P-bd"/>
</dbReference>
<keyword evidence="3 7" id="KW-0808">Transferase</keyword>
<feature type="domain" description="Aspartate/ornithine carbamoyltransferase Asp/Orn-binding" evidence="8">
    <location>
        <begin position="147"/>
        <end position="294"/>
    </location>
</feature>
<comment type="pathway">
    <text evidence="1 7">Pyrimidine metabolism; UMP biosynthesis via de novo pathway; (S)-dihydroorotate from bicarbonate: step 2/3.</text>
</comment>
<feature type="binding site" evidence="7">
    <location>
        <position position="100"/>
    </location>
    <ligand>
        <name>carbamoyl phosphate</name>
        <dbReference type="ChEBI" id="CHEBI:58228"/>
    </ligand>
</feature>
<dbReference type="PANTHER" id="PTHR45753">
    <property type="entry name" value="ORNITHINE CARBAMOYLTRANSFERASE, MITOCHONDRIAL"/>
    <property type="match status" value="1"/>
</dbReference>
<dbReference type="OrthoDB" id="7792at2157"/>
<dbReference type="GeneID" id="97611083"/>
<reference evidence="10 11" key="1">
    <citation type="submission" date="2018-05" db="EMBL/GenBank/DDBJ databases">
        <title>Draft genome of Methanospirillum stamsii Pt1.</title>
        <authorList>
            <person name="Dueholm M.S."/>
            <person name="Nielsen P.H."/>
            <person name="Bakmann L.F."/>
            <person name="Otzen D.E."/>
        </authorList>
    </citation>
    <scope>NUCLEOTIDE SEQUENCE [LARGE SCALE GENOMIC DNA]</scope>
    <source>
        <strain evidence="10 11">Pt1</strain>
    </source>
</reference>
<dbReference type="Pfam" id="PF02729">
    <property type="entry name" value="OTCace_N"/>
    <property type="match status" value="1"/>
</dbReference>
<comment type="function">
    <text evidence="5 7">Catalyzes the condensation of carbamoyl phosphate and aspartate to form carbamoyl aspartate and inorganic phosphate, the committed step in the de novo pyrimidine nucleotide biosynthesis pathway.</text>
</comment>
<evidence type="ECO:0000256" key="5">
    <source>
        <dbReference type="ARBA" id="ARBA00043884"/>
    </source>
</evidence>
<evidence type="ECO:0000256" key="7">
    <source>
        <dbReference type="HAMAP-Rule" id="MF_00001"/>
    </source>
</evidence>
<evidence type="ECO:0000259" key="8">
    <source>
        <dbReference type="Pfam" id="PF00185"/>
    </source>
</evidence>
<dbReference type="FunFam" id="3.40.50.1370:FF:000002">
    <property type="entry name" value="Aspartate carbamoyltransferase 2"/>
    <property type="match status" value="1"/>
</dbReference>
<feature type="binding site" evidence="7">
    <location>
        <position position="128"/>
    </location>
    <ligand>
        <name>carbamoyl phosphate</name>
        <dbReference type="ChEBI" id="CHEBI:58228"/>
    </ligand>
</feature>
<evidence type="ECO:0000256" key="6">
    <source>
        <dbReference type="ARBA" id="ARBA00048859"/>
    </source>
</evidence>
<proteinExistence type="inferred from homology"/>
<dbReference type="AlphaFoldDB" id="A0A2V2NI68"/>
<feature type="binding site" evidence="7">
    <location>
        <position position="51"/>
    </location>
    <ligand>
        <name>carbamoyl phosphate</name>
        <dbReference type="ChEBI" id="CHEBI:58228"/>
    </ligand>
</feature>
<dbReference type="InterPro" id="IPR036901">
    <property type="entry name" value="Asp/Orn_carbamoylTrfase_sf"/>
</dbReference>
<evidence type="ECO:0000259" key="9">
    <source>
        <dbReference type="Pfam" id="PF02729"/>
    </source>
</evidence>
<accession>A0A2V2NI68</accession>
<feature type="domain" description="Aspartate/ornithine carbamoyltransferase carbamoyl-P binding" evidence="9">
    <location>
        <begin position="3"/>
        <end position="141"/>
    </location>
</feature>
<dbReference type="InterPro" id="IPR006131">
    <property type="entry name" value="Asp_carbamoyltransf_Asp/Orn-bd"/>
</dbReference>
<feature type="binding site" evidence="7">
    <location>
        <position position="160"/>
    </location>
    <ligand>
        <name>L-aspartate</name>
        <dbReference type="ChEBI" id="CHEBI:29991"/>
    </ligand>
</feature>
<dbReference type="PRINTS" id="PR00100">
    <property type="entry name" value="AOTCASE"/>
</dbReference>
<dbReference type="InterPro" id="IPR002082">
    <property type="entry name" value="Asp_carbamoyltransf"/>
</dbReference>